<keyword evidence="5" id="KW-1185">Reference proteome</keyword>
<dbReference type="InterPro" id="IPR016192">
    <property type="entry name" value="APOBEC/CMP_deaminase_Zn-bd"/>
</dbReference>
<accession>A0ABY4CAH5</accession>
<dbReference type="InterPro" id="IPR002125">
    <property type="entry name" value="CMP_dCMP_dom"/>
</dbReference>
<dbReference type="SUPFAM" id="SSF53927">
    <property type="entry name" value="Cytidine deaminase-like"/>
    <property type="match status" value="1"/>
</dbReference>
<evidence type="ECO:0000313" key="4">
    <source>
        <dbReference type="EMBL" id="UOF00691.1"/>
    </source>
</evidence>
<evidence type="ECO:0000313" key="5">
    <source>
        <dbReference type="Proteomes" id="UP000830116"/>
    </source>
</evidence>
<dbReference type="InterPro" id="IPR016193">
    <property type="entry name" value="Cytidine_deaminase-like"/>
</dbReference>
<dbReference type="Pfam" id="PF14439">
    <property type="entry name" value="Bd3614-deam"/>
    <property type="match status" value="1"/>
</dbReference>
<protein>
    <submittedName>
        <fullName evidence="4">Bd3614 family nucleic acid deaminase</fullName>
    </submittedName>
</protein>
<evidence type="ECO:0000259" key="3">
    <source>
        <dbReference type="PROSITE" id="PS51747"/>
    </source>
</evidence>
<proteinExistence type="predicted"/>
<evidence type="ECO:0000256" key="2">
    <source>
        <dbReference type="ARBA" id="ARBA00022833"/>
    </source>
</evidence>
<sequence>MFTEKRAENIAFLLNKPDMDLAFVEYQGVVYYAHYPKGHLAPSSAVVKLLQGLFDCFLDHSFFILRQRIYSTDALSEMCKGMLKVVAKRASELVKPQDHKIEIVVKFQDVGGIDPVVSVSQLNDENKISLAEIQSLSLFQSAKDSHSYFDFTKILATKVRRGEILHDYDRNIAAILVDKEQRLLSYGINSNSKNKTLHAEVNLIQKYFELSKGRKIPVGAKIFSTHKPCKMCAGMIYHWSENPMAIEVLYGIEESGGLSRHTVLDRFKLNRAIIAP</sequence>
<dbReference type="Gene3D" id="3.40.140.10">
    <property type="entry name" value="Cytidine Deaminase, domain 2"/>
    <property type="match status" value="1"/>
</dbReference>
<keyword evidence="2" id="KW-0862">Zinc</keyword>
<evidence type="ECO:0000256" key="1">
    <source>
        <dbReference type="ARBA" id="ARBA00022723"/>
    </source>
</evidence>
<dbReference type="EMBL" id="CP093442">
    <property type="protein sequence ID" value="UOF00691.1"/>
    <property type="molecule type" value="Genomic_DNA"/>
</dbReference>
<dbReference type="Proteomes" id="UP000830116">
    <property type="component" value="Chromosome"/>
</dbReference>
<keyword evidence="1" id="KW-0479">Metal-binding</keyword>
<reference evidence="4" key="1">
    <citation type="submission" date="2022-03" db="EMBL/GenBank/DDBJ databases">
        <title>Genome Identification and Characterization of new species Bdellovibrio reynosense LBG001 sp. nov. from a Mexico soil sample.</title>
        <authorList>
            <person name="Camilli A."/>
            <person name="Ajao Y."/>
            <person name="Guo X."/>
        </authorList>
    </citation>
    <scope>NUCLEOTIDE SEQUENCE</scope>
    <source>
        <strain evidence="4">LBG001</strain>
    </source>
</reference>
<gene>
    <name evidence="4" type="ORF">MNR06_13385</name>
</gene>
<dbReference type="PROSITE" id="PS51747">
    <property type="entry name" value="CYT_DCMP_DEAMINASES_2"/>
    <property type="match status" value="1"/>
</dbReference>
<organism evidence="4 5">
    <name type="scientific">Bdellovibrio reynosensis</name>
    <dbReference type="NCBI Taxonomy" id="2835041"/>
    <lineage>
        <taxon>Bacteria</taxon>
        <taxon>Pseudomonadati</taxon>
        <taxon>Bdellovibrionota</taxon>
        <taxon>Bdellovibrionia</taxon>
        <taxon>Bdellovibrionales</taxon>
        <taxon>Pseudobdellovibrionaceae</taxon>
        <taxon>Bdellovibrio</taxon>
    </lineage>
</organism>
<dbReference type="InterPro" id="IPR025853">
    <property type="entry name" value="NH3ase_Bd3614-like"/>
</dbReference>
<dbReference type="PROSITE" id="PS00903">
    <property type="entry name" value="CYT_DCMP_DEAMINASES_1"/>
    <property type="match status" value="1"/>
</dbReference>
<feature type="domain" description="CMP/dCMP-type deaminase" evidence="3">
    <location>
        <begin position="144"/>
        <end position="261"/>
    </location>
</feature>
<dbReference type="RefSeq" id="WP_243536865.1">
    <property type="nucleotide sequence ID" value="NZ_CP093442.1"/>
</dbReference>
<name>A0ABY4CAH5_9BACT</name>